<accession>A0A7I4YNQ8</accession>
<evidence type="ECO:0000256" key="4">
    <source>
        <dbReference type="ARBA" id="ARBA00023136"/>
    </source>
</evidence>
<evidence type="ECO:0000256" key="5">
    <source>
        <dbReference type="SAM" id="Phobius"/>
    </source>
</evidence>
<evidence type="ECO:0000256" key="2">
    <source>
        <dbReference type="ARBA" id="ARBA00022692"/>
    </source>
</evidence>
<feature type="transmembrane region" description="Helical" evidence="5">
    <location>
        <begin position="31"/>
        <end position="53"/>
    </location>
</feature>
<keyword evidence="4 5" id="KW-0472">Membrane</keyword>
<name>A0A7I4YNQ8_HAECO</name>
<dbReference type="InterPro" id="IPR019424">
    <property type="entry name" value="7TM_GPCR_Srsx"/>
</dbReference>
<protein>
    <submittedName>
        <fullName evidence="7">G_PROTEIN_RECEP_F1_2 domain-containing protein</fullName>
    </submittedName>
</protein>
<feature type="transmembrane region" description="Helical" evidence="5">
    <location>
        <begin position="103"/>
        <end position="125"/>
    </location>
</feature>
<evidence type="ECO:0000313" key="6">
    <source>
        <dbReference type="Proteomes" id="UP000025227"/>
    </source>
</evidence>
<dbReference type="SUPFAM" id="SSF81321">
    <property type="entry name" value="Family A G protein-coupled receptor-like"/>
    <property type="match status" value="1"/>
</dbReference>
<dbReference type="WBParaSite" id="HCON_00125070-00001">
    <property type="protein sequence ID" value="HCON_00125070-00001"/>
    <property type="gene ID" value="HCON_00125070"/>
</dbReference>
<keyword evidence="2 5" id="KW-0812">Transmembrane</keyword>
<feature type="transmembrane region" description="Helical" evidence="5">
    <location>
        <begin position="65"/>
        <end position="83"/>
    </location>
</feature>
<dbReference type="Proteomes" id="UP000025227">
    <property type="component" value="Unplaced"/>
</dbReference>
<comment type="subcellular location">
    <subcellularLocation>
        <location evidence="1">Membrane</location>
    </subcellularLocation>
</comment>
<dbReference type="Pfam" id="PF10320">
    <property type="entry name" value="7TM_GPCR_Srsx"/>
    <property type="match status" value="1"/>
</dbReference>
<dbReference type="Gene3D" id="1.20.1070.10">
    <property type="entry name" value="Rhodopsin 7-helix transmembrane proteins"/>
    <property type="match status" value="1"/>
</dbReference>
<proteinExistence type="predicted"/>
<dbReference type="AlphaFoldDB" id="A0A7I4YNQ8"/>
<keyword evidence="6" id="KW-1185">Reference proteome</keyword>
<dbReference type="InterPro" id="IPR000276">
    <property type="entry name" value="GPCR_Rhodpsn"/>
</dbReference>
<sequence>MEAMIFSSNISELYMLCSITAPISDKSRKTIFLVIFLIYILVLICYLLLVILLKKTRLSHGGSKQIYRSVAVISVTMVLGYFSAGAITVCDIIFDLNIDKFDLFLFIGVLINSSCATNFFVYYFISRMYRREFDQYLFIGNLKEVFSCKQISRTHVWATAPNP</sequence>
<organism evidence="6 7">
    <name type="scientific">Haemonchus contortus</name>
    <name type="common">Barber pole worm</name>
    <dbReference type="NCBI Taxonomy" id="6289"/>
    <lineage>
        <taxon>Eukaryota</taxon>
        <taxon>Metazoa</taxon>
        <taxon>Ecdysozoa</taxon>
        <taxon>Nematoda</taxon>
        <taxon>Chromadorea</taxon>
        <taxon>Rhabditida</taxon>
        <taxon>Rhabditina</taxon>
        <taxon>Rhabditomorpha</taxon>
        <taxon>Strongyloidea</taxon>
        <taxon>Trichostrongylidae</taxon>
        <taxon>Haemonchus</taxon>
    </lineage>
</organism>
<keyword evidence="3 5" id="KW-1133">Transmembrane helix</keyword>
<evidence type="ECO:0000256" key="3">
    <source>
        <dbReference type="ARBA" id="ARBA00022989"/>
    </source>
</evidence>
<evidence type="ECO:0000256" key="1">
    <source>
        <dbReference type="ARBA" id="ARBA00004370"/>
    </source>
</evidence>
<dbReference type="SMART" id="SM01381">
    <property type="entry name" value="7TM_GPCR_Srsx"/>
    <property type="match status" value="1"/>
</dbReference>
<reference evidence="7" key="1">
    <citation type="submission" date="2020-12" db="UniProtKB">
        <authorList>
            <consortium name="WormBaseParasite"/>
        </authorList>
    </citation>
    <scope>IDENTIFICATION</scope>
    <source>
        <strain evidence="7">MHco3</strain>
    </source>
</reference>
<dbReference type="GO" id="GO:0004930">
    <property type="term" value="F:G protein-coupled receptor activity"/>
    <property type="evidence" value="ECO:0007669"/>
    <property type="project" value="InterPro"/>
</dbReference>
<dbReference type="GO" id="GO:0016020">
    <property type="term" value="C:membrane"/>
    <property type="evidence" value="ECO:0007669"/>
    <property type="project" value="UniProtKB-SubCell"/>
</dbReference>
<evidence type="ECO:0000313" key="7">
    <source>
        <dbReference type="WBParaSite" id="HCON_00125070-00001"/>
    </source>
</evidence>